<dbReference type="GO" id="GO:0005737">
    <property type="term" value="C:cytoplasm"/>
    <property type="evidence" value="ECO:0007669"/>
    <property type="project" value="TreeGrafter"/>
</dbReference>
<dbReference type="EMBL" id="KZ992432">
    <property type="protein sequence ID" value="RKP10914.1"/>
    <property type="molecule type" value="Genomic_DNA"/>
</dbReference>
<dbReference type="GO" id="GO:0005886">
    <property type="term" value="C:plasma membrane"/>
    <property type="evidence" value="ECO:0007669"/>
    <property type="project" value="TreeGrafter"/>
</dbReference>
<protein>
    <recommendedName>
        <fullName evidence="2">F-BAR domain-containing protein</fullName>
    </recommendedName>
</protein>
<feature type="domain" description="F-BAR" evidence="2">
    <location>
        <begin position="31"/>
        <end position="176"/>
    </location>
</feature>
<dbReference type="STRING" id="78915.A0A4P9XX78"/>
<evidence type="ECO:0000256" key="1">
    <source>
        <dbReference type="PROSITE-ProRule" id="PRU01077"/>
    </source>
</evidence>
<dbReference type="GO" id="GO:0000935">
    <property type="term" value="C:division septum"/>
    <property type="evidence" value="ECO:0007669"/>
    <property type="project" value="TreeGrafter"/>
</dbReference>
<gene>
    <name evidence="3" type="ORF">THASP1DRAFT_27280</name>
</gene>
<dbReference type="InterPro" id="IPR027267">
    <property type="entry name" value="AH/BAR_dom_sf"/>
</dbReference>
<dbReference type="SUPFAM" id="SSF103657">
    <property type="entry name" value="BAR/IMD domain-like"/>
    <property type="match status" value="1"/>
</dbReference>
<dbReference type="OrthoDB" id="2155291at2759"/>
<name>A0A4P9XX78_9FUNG</name>
<dbReference type="InterPro" id="IPR031160">
    <property type="entry name" value="F_BAR_dom"/>
</dbReference>
<dbReference type="PANTHER" id="PTHR23065">
    <property type="entry name" value="PROLINE-SERINE-THREONINE PHOSPHATASE INTERACTING PROTEIN 1"/>
    <property type="match status" value="1"/>
</dbReference>
<dbReference type="GO" id="GO:0005096">
    <property type="term" value="F:GTPase activator activity"/>
    <property type="evidence" value="ECO:0007669"/>
    <property type="project" value="TreeGrafter"/>
</dbReference>
<organism evidence="3 4">
    <name type="scientific">Thamnocephalis sphaerospora</name>
    <dbReference type="NCBI Taxonomy" id="78915"/>
    <lineage>
        <taxon>Eukaryota</taxon>
        <taxon>Fungi</taxon>
        <taxon>Fungi incertae sedis</taxon>
        <taxon>Zoopagomycota</taxon>
        <taxon>Zoopagomycotina</taxon>
        <taxon>Zoopagomycetes</taxon>
        <taxon>Zoopagales</taxon>
        <taxon>Sigmoideomycetaceae</taxon>
        <taxon>Thamnocephalis</taxon>
    </lineage>
</organism>
<dbReference type="SMART" id="SM00055">
    <property type="entry name" value="FCH"/>
    <property type="match status" value="1"/>
</dbReference>
<evidence type="ECO:0000313" key="4">
    <source>
        <dbReference type="Proteomes" id="UP000271241"/>
    </source>
</evidence>
<dbReference type="Pfam" id="PF00611">
    <property type="entry name" value="FCH"/>
    <property type="match status" value="1"/>
</dbReference>
<accession>A0A4P9XX78</accession>
<dbReference type="AlphaFoldDB" id="A0A4P9XX78"/>
<evidence type="ECO:0000313" key="3">
    <source>
        <dbReference type="EMBL" id="RKP10914.1"/>
    </source>
</evidence>
<dbReference type="GO" id="GO:0007264">
    <property type="term" value="P:small GTPase-mediated signal transduction"/>
    <property type="evidence" value="ECO:0007669"/>
    <property type="project" value="TreeGrafter"/>
</dbReference>
<dbReference type="PANTHER" id="PTHR23065:SF17">
    <property type="entry name" value="RHO-GTPASE-ACTIVATING PROTEIN RGD2"/>
    <property type="match status" value="1"/>
</dbReference>
<evidence type="ECO:0000259" key="2">
    <source>
        <dbReference type="PROSITE" id="PS51741"/>
    </source>
</evidence>
<keyword evidence="4" id="KW-1185">Reference proteome</keyword>
<reference evidence="4" key="1">
    <citation type="journal article" date="2018" name="Nat. Microbiol.">
        <title>Leveraging single-cell genomics to expand the fungal tree of life.</title>
        <authorList>
            <person name="Ahrendt S.R."/>
            <person name="Quandt C.A."/>
            <person name="Ciobanu D."/>
            <person name="Clum A."/>
            <person name="Salamov A."/>
            <person name="Andreopoulos B."/>
            <person name="Cheng J.F."/>
            <person name="Woyke T."/>
            <person name="Pelin A."/>
            <person name="Henrissat B."/>
            <person name="Reynolds N.K."/>
            <person name="Benny G.L."/>
            <person name="Smith M.E."/>
            <person name="James T.Y."/>
            <person name="Grigoriev I.V."/>
        </authorList>
    </citation>
    <scope>NUCLEOTIDE SEQUENCE [LARGE SCALE GENOMIC DNA]</scope>
    <source>
        <strain evidence="4">RSA 1356</strain>
    </source>
</reference>
<dbReference type="Gene3D" id="1.20.1270.60">
    <property type="entry name" value="Arfaptin homology (AH) domain/BAR domain"/>
    <property type="match status" value="1"/>
</dbReference>
<sequence length="272" mass="30926">MAAAVLADVPRTPGTPGTINSLMSRPSAASLQFEDNFWSSGDADAADGTPVYDYRTGLNVMYEKMQQGCVECDEILQFLRQRVSIEELYSSKLSELSTLKMNAKGFDRDDGASLRRTFESVKTESEQLGRCHQQLGNNISEMVLHPLSRFTEDHRKRVRGGMEELDQTIKQFEKQYFVEQYRTGPFCPRPVLYENFYHSPATDQIFGVPIEEQARVAQSKVPPFVAKCLSMVDKQMDMIPAEVRQQMWISPLQLPVIHGLRYSVNNGAWLEK</sequence>
<dbReference type="PROSITE" id="PS51741">
    <property type="entry name" value="F_BAR"/>
    <property type="match status" value="1"/>
</dbReference>
<dbReference type="GO" id="GO:0007010">
    <property type="term" value="P:cytoskeleton organization"/>
    <property type="evidence" value="ECO:0007669"/>
    <property type="project" value="TreeGrafter"/>
</dbReference>
<proteinExistence type="predicted"/>
<dbReference type="Proteomes" id="UP000271241">
    <property type="component" value="Unassembled WGS sequence"/>
</dbReference>
<keyword evidence="1" id="KW-0175">Coiled coil</keyword>
<dbReference type="InterPro" id="IPR001060">
    <property type="entry name" value="FCH_dom"/>
</dbReference>